<evidence type="ECO:0000313" key="2">
    <source>
        <dbReference type="Proteomes" id="UP001597418"/>
    </source>
</evidence>
<protein>
    <submittedName>
        <fullName evidence="1">Uncharacterized protein</fullName>
    </submittedName>
</protein>
<gene>
    <name evidence="1" type="ORF">ACFSQ6_00840</name>
</gene>
<dbReference type="Proteomes" id="UP001597418">
    <property type="component" value="Unassembled WGS sequence"/>
</dbReference>
<organism evidence="1 2">
    <name type="scientific">Sphingobacterium populi</name>
    <dbReference type="NCBI Taxonomy" id="1812824"/>
    <lineage>
        <taxon>Bacteria</taxon>
        <taxon>Pseudomonadati</taxon>
        <taxon>Bacteroidota</taxon>
        <taxon>Sphingobacteriia</taxon>
        <taxon>Sphingobacteriales</taxon>
        <taxon>Sphingobacteriaceae</taxon>
        <taxon>Sphingobacterium</taxon>
    </lineage>
</organism>
<keyword evidence="2" id="KW-1185">Reference proteome</keyword>
<proteinExistence type="predicted"/>
<comment type="caution">
    <text evidence="1">The sequence shown here is derived from an EMBL/GenBank/DDBJ whole genome shotgun (WGS) entry which is preliminary data.</text>
</comment>
<accession>A0ABW5U7P4</accession>
<dbReference type="RefSeq" id="WP_066753075.1">
    <property type="nucleotide sequence ID" value="NZ_JBHUMB010000005.1"/>
</dbReference>
<evidence type="ECO:0000313" key="1">
    <source>
        <dbReference type="EMBL" id="MFD2741934.1"/>
    </source>
</evidence>
<reference evidence="2" key="1">
    <citation type="journal article" date="2019" name="Int. J. Syst. Evol. Microbiol.">
        <title>The Global Catalogue of Microorganisms (GCM) 10K type strain sequencing project: providing services to taxonomists for standard genome sequencing and annotation.</title>
        <authorList>
            <consortium name="The Broad Institute Genomics Platform"/>
            <consortium name="The Broad Institute Genome Sequencing Center for Infectious Disease"/>
            <person name="Wu L."/>
            <person name="Ma J."/>
        </authorList>
    </citation>
    <scope>NUCLEOTIDE SEQUENCE [LARGE SCALE GENOMIC DNA]</scope>
    <source>
        <strain evidence="2">KCTC 42247</strain>
    </source>
</reference>
<name>A0ABW5U7P4_9SPHI</name>
<sequence length="128" mass="14971">MEKIYKILEQLLERTKAKKANWKKVDNGFLISLDGKSYLTISSYEKNQWEYVYILTIYNDQGYRIVNQDTDGDEQLFNILDHLYEAINNLYYKVDETLDSIIGKLEGSSEAVGDPNFKIKKVDDDLPF</sequence>
<dbReference type="EMBL" id="JBHUMB010000005">
    <property type="protein sequence ID" value="MFD2741934.1"/>
    <property type="molecule type" value="Genomic_DNA"/>
</dbReference>